<dbReference type="Proteomes" id="UP000285575">
    <property type="component" value="Unassembled WGS sequence"/>
</dbReference>
<evidence type="ECO:0000259" key="1">
    <source>
        <dbReference type="SMART" id="SM00978"/>
    </source>
</evidence>
<sequence>MLNRLRRLKSAAPWRRARAAQREARARQTQVDELLQLARLSFVRLQLAWDTADLHALGELATRQLLDELRDQLAQRGPGPNHTEVLQLQARLLSLDDLHEAMLASVEFTGLIREHQAHEAAPFRELWMLANVKAAGPGWKLARVQSLS</sequence>
<comment type="caution">
    <text evidence="2">The sequence shown here is derived from an EMBL/GenBank/DDBJ whole genome shotgun (WGS) entry which is preliminary data.</text>
</comment>
<dbReference type="RefSeq" id="WP_128229874.1">
    <property type="nucleotide sequence ID" value="NZ_SACR01000005.1"/>
</dbReference>
<dbReference type="AlphaFoldDB" id="A0A437RC08"/>
<feature type="domain" description="Tim44-like" evidence="1">
    <location>
        <begin position="16"/>
        <end position="146"/>
    </location>
</feature>
<accession>A0A437RC08</accession>
<evidence type="ECO:0000313" key="3">
    <source>
        <dbReference type="Proteomes" id="UP000285575"/>
    </source>
</evidence>
<dbReference type="OrthoDB" id="5297955at2"/>
<dbReference type="SMART" id="SM00978">
    <property type="entry name" value="Tim44"/>
    <property type="match status" value="1"/>
</dbReference>
<evidence type="ECO:0000313" key="2">
    <source>
        <dbReference type="EMBL" id="RVU44326.1"/>
    </source>
</evidence>
<dbReference type="InterPro" id="IPR007379">
    <property type="entry name" value="Tim44-like_dom"/>
</dbReference>
<proteinExistence type="predicted"/>
<protein>
    <submittedName>
        <fullName evidence="2">Tim44 domain-containing protein</fullName>
    </submittedName>
</protein>
<dbReference type="Pfam" id="PF04280">
    <property type="entry name" value="Tim44"/>
    <property type="match status" value="1"/>
</dbReference>
<dbReference type="EMBL" id="SACR01000005">
    <property type="protein sequence ID" value="RVU44326.1"/>
    <property type="molecule type" value="Genomic_DNA"/>
</dbReference>
<name>A0A437RC08_9BURK</name>
<dbReference type="PANTHER" id="PTHR41542:SF1">
    <property type="entry name" value="BLL5807 PROTEIN"/>
    <property type="match status" value="1"/>
</dbReference>
<organism evidence="2 3">
    <name type="scientific">Rubrivivax rivuli</name>
    <dbReference type="NCBI Taxonomy" id="1862385"/>
    <lineage>
        <taxon>Bacteria</taxon>
        <taxon>Pseudomonadati</taxon>
        <taxon>Pseudomonadota</taxon>
        <taxon>Betaproteobacteria</taxon>
        <taxon>Burkholderiales</taxon>
        <taxon>Sphaerotilaceae</taxon>
        <taxon>Rubrivivax</taxon>
    </lineage>
</organism>
<keyword evidence="3" id="KW-1185">Reference proteome</keyword>
<gene>
    <name evidence="2" type="ORF">EOE66_16735</name>
</gene>
<dbReference type="PANTHER" id="PTHR41542">
    <property type="entry name" value="BLL5807 PROTEIN"/>
    <property type="match status" value="1"/>
</dbReference>
<reference evidence="2 3" key="1">
    <citation type="submission" date="2019-01" db="EMBL/GenBank/DDBJ databases">
        <authorList>
            <person name="Chen W.-M."/>
        </authorList>
    </citation>
    <scope>NUCLEOTIDE SEQUENCE [LARGE SCALE GENOMIC DNA]</scope>
    <source>
        <strain evidence="2 3">KYPY4</strain>
    </source>
</reference>